<sequence length="308" mass="32315">MKKLILTTLMAAGLAVGAAQAAERVAIGTGGTGGVFYAVGAGMADVINKHADGITAKAEVTGASIENIRRVSMGEMTMGFSSASVLYAGANGEDPFEEKQNVAAIAYLYPAMLQIAALKDANVTSIADLKDKRISVGPPGSNSSVIAERLLKAYGAYNESNIQYLSYSEATNAMKDGNLDATMVLAGIPASALIELATSEDVTFVPVDEAKIAQLLKDYPFYAVDTLPGGTYRGEDGDTPQLADPAILFTAADADENLVYNVTKTLFDNLKELGAVHPMAKLISLKKGPKTPIALHPGAKRYFDEVAK</sequence>
<comment type="caution">
    <text evidence="2">The sequence shown here is derived from an EMBL/GenBank/DDBJ whole genome shotgun (WGS) entry which is preliminary data.</text>
</comment>
<evidence type="ECO:0000256" key="1">
    <source>
        <dbReference type="SAM" id="SignalP"/>
    </source>
</evidence>
<evidence type="ECO:0000313" key="3">
    <source>
        <dbReference type="Proteomes" id="UP000244081"/>
    </source>
</evidence>
<keyword evidence="1" id="KW-0732">Signal</keyword>
<accession>A0A2T5VH20</accession>
<dbReference type="Pfam" id="PF16868">
    <property type="entry name" value="NMT1_3"/>
    <property type="match status" value="1"/>
</dbReference>
<dbReference type="SUPFAM" id="SSF53850">
    <property type="entry name" value="Periplasmic binding protein-like II"/>
    <property type="match status" value="1"/>
</dbReference>
<dbReference type="CDD" id="cd13569">
    <property type="entry name" value="PBP2_TAXI_TRAP_like_1"/>
    <property type="match status" value="1"/>
</dbReference>
<proteinExistence type="predicted"/>
<feature type="signal peptide" evidence="1">
    <location>
        <begin position="1"/>
        <end position="21"/>
    </location>
</feature>
<name>A0A2T5VH20_9HYPH</name>
<dbReference type="Proteomes" id="UP000244081">
    <property type="component" value="Unassembled WGS sequence"/>
</dbReference>
<evidence type="ECO:0000313" key="2">
    <source>
        <dbReference type="EMBL" id="PTW63053.1"/>
    </source>
</evidence>
<dbReference type="PANTHER" id="PTHR42941:SF1">
    <property type="entry name" value="SLL1037 PROTEIN"/>
    <property type="match status" value="1"/>
</dbReference>
<reference evidence="2 3" key="1">
    <citation type="submission" date="2018-04" db="EMBL/GenBank/DDBJ databases">
        <title>Genomic Encyclopedia of Archaeal and Bacterial Type Strains, Phase II (KMG-II): from individual species to whole genera.</title>
        <authorList>
            <person name="Goeker M."/>
        </authorList>
    </citation>
    <scope>NUCLEOTIDE SEQUENCE [LARGE SCALE GENOMIC DNA]</scope>
    <source>
        <strain evidence="2 3">DSM 23382</strain>
    </source>
</reference>
<dbReference type="Gene3D" id="3.40.190.10">
    <property type="entry name" value="Periplasmic binding protein-like II"/>
    <property type="match status" value="2"/>
</dbReference>
<gene>
    <name evidence="2" type="ORF">C8N35_1011102</name>
</gene>
<dbReference type="OrthoDB" id="9776669at2"/>
<keyword evidence="3" id="KW-1185">Reference proteome</keyword>
<dbReference type="PANTHER" id="PTHR42941">
    <property type="entry name" value="SLL1037 PROTEIN"/>
    <property type="match status" value="1"/>
</dbReference>
<dbReference type="NCBIfam" id="TIGR02122">
    <property type="entry name" value="TRAP_TAXI"/>
    <property type="match status" value="1"/>
</dbReference>
<dbReference type="EMBL" id="QAYG01000001">
    <property type="protein sequence ID" value="PTW63053.1"/>
    <property type="molecule type" value="Genomic_DNA"/>
</dbReference>
<protein>
    <recommendedName>
        <fullName evidence="4">TRAP transporter TAXI family solute receptor</fullName>
    </recommendedName>
</protein>
<feature type="chain" id="PRO_5015717975" description="TRAP transporter TAXI family solute receptor" evidence="1">
    <location>
        <begin position="22"/>
        <end position="308"/>
    </location>
</feature>
<organism evidence="2 3">
    <name type="scientific">Breoghania corrubedonensis</name>
    <dbReference type="NCBI Taxonomy" id="665038"/>
    <lineage>
        <taxon>Bacteria</taxon>
        <taxon>Pseudomonadati</taxon>
        <taxon>Pseudomonadota</taxon>
        <taxon>Alphaproteobacteria</taxon>
        <taxon>Hyphomicrobiales</taxon>
        <taxon>Stappiaceae</taxon>
        <taxon>Breoghania</taxon>
    </lineage>
</organism>
<evidence type="ECO:0008006" key="4">
    <source>
        <dbReference type="Google" id="ProtNLM"/>
    </source>
</evidence>
<dbReference type="AlphaFoldDB" id="A0A2T5VH20"/>
<dbReference type="InterPro" id="IPR011852">
    <property type="entry name" value="TRAP_TAXI"/>
</dbReference>
<dbReference type="RefSeq" id="WP_107988537.1">
    <property type="nucleotide sequence ID" value="NZ_QAYG01000001.1"/>
</dbReference>